<dbReference type="OrthoDB" id="3748691at2"/>
<reference evidence="3 4" key="1">
    <citation type="submission" date="2018-06" db="EMBL/GenBank/DDBJ databases">
        <title>Genomic Encyclopedia of Type Strains, Phase IV (KMG-IV): sequencing the most valuable type-strain genomes for metagenomic binning, comparative biology and taxonomic classification.</title>
        <authorList>
            <person name="Goeker M."/>
        </authorList>
    </citation>
    <scope>NUCLEOTIDE SEQUENCE [LARGE SCALE GENOMIC DNA]</scope>
    <source>
        <strain evidence="3 4">DSM 44599</strain>
    </source>
</reference>
<feature type="chain" id="PRO_5039633754" description="EfeO-type cupredoxin-like domain-containing protein" evidence="2">
    <location>
        <begin position="19"/>
        <end position="136"/>
    </location>
</feature>
<evidence type="ECO:0000256" key="2">
    <source>
        <dbReference type="SAM" id="SignalP"/>
    </source>
</evidence>
<evidence type="ECO:0000256" key="1">
    <source>
        <dbReference type="SAM" id="MobiDB-lite"/>
    </source>
</evidence>
<dbReference type="AlphaFoldDB" id="A0A366DWF9"/>
<proteinExistence type="predicted"/>
<dbReference type="EMBL" id="QNRE01000002">
    <property type="protein sequence ID" value="RBO94255.1"/>
    <property type="molecule type" value="Genomic_DNA"/>
</dbReference>
<name>A0A366DWF9_9NOCA</name>
<dbReference type="STRING" id="1210090.GCA_001613185_05597"/>
<sequence length="136" mass="14178">MNRARLGVLVLAAGLALAGCSSSESTDAAPATSAELTTEPTPAPDFSQPMTIGVTLSDGSVDPVNAQLTSRVGQPIVLLVDSDTTDELHVHATPEHTFPVEAAQNQRFEFVVEVPGRVEIELHGAHRTVATILVAA</sequence>
<accession>A0A366DWF9</accession>
<comment type="caution">
    <text evidence="3">The sequence shown here is derived from an EMBL/GenBank/DDBJ whole genome shotgun (WGS) entry which is preliminary data.</text>
</comment>
<keyword evidence="4" id="KW-1185">Reference proteome</keyword>
<gene>
    <name evidence="3" type="ORF">DFR74_102678</name>
</gene>
<feature type="signal peptide" evidence="2">
    <location>
        <begin position="1"/>
        <end position="18"/>
    </location>
</feature>
<dbReference type="Proteomes" id="UP000252586">
    <property type="component" value="Unassembled WGS sequence"/>
</dbReference>
<evidence type="ECO:0000313" key="3">
    <source>
        <dbReference type="EMBL" id="RBO94255.1"/>
    </source>
</evidence>
<evidence type="ECO:0008006" key="5">
    <source>
        <dbReference type="Google" id="ProtNLM"/>
    </source>
</evidence>
<feature type="region of interest" description="Disordered" evidence="1">
    <location>
        <begin position="22"/>
        <end position="50"/>
    </location>
</feature>
<organism evidence="3 4">
    <name type="scientific">Nocardia puris</name>
    <dbReference type="NCBI Taxonomy" id="208602"/>
    <lineage>
        <taxon>Bacteria</taxon>
        <taxon>Bacillati</taxon>
        <taxon>Actinomycetota</taxon>
        <taxon>Actinomycetes</taxon>
        <taxon>Mycobacteriales</taxon>
        <taxon>Nocardiaceae</taxon>
        <taxon>Nocardia</taxon>
    </lineage>
</organism>
<dbReference type="PROSITE" id="PS51257">
    <property type="entry name" value="PROKAR_LIPOPROTEIN"/>
    <property type="match status" value="1"/>
</dbReference>
<dbReference type="RefSeq" id="WP_067512853.1">
    <property type="nucleotide sequence ID" value="NZ_CP107943.1"/>
</dbReference>
<evidence type="ECO:0000313" key="4">
    <source>
        <dbReference type="Proteomes" id="UP000252586"/>
    </source>
</evidence>
<protein>
    <recommendedName>
        <fullName evidence="5">EfeO-type cupredoxin-like domain-containing protein</fullName>
    </recommendedName>
</protein>
<keyword evidence="2" id="KW-0732">Signal</keyword>